<dbReference type="AlphaFoldDB" id="A0A645E7Z7"/>
<dbReference type="EMBL" id="VSSQ01043954">
    <property type="protein sequence ID" value="MPM97726.1"/>
    <property type="molecule type" value="Genomic_DNA"/>
</dbReference>
<evidence type="ECO:0000256" key="1">
    <source>
        <dbReference type="SAM" id="MobiDB-lite"/>
    </source>
</evidence>
<organism evidence="2">
    <name type="scientific">bioreactor metagenome</name>
    <dbReference type="NCBI Taxonomy" id="1076179"/>
    <lineage>
        <taxon>unclassified sequences</taxon>
        <taxon>metagenomes</taxon>
        <taxon>ecological metagenomes</taxon>
    </lineage>
</organism>
<protein>
    <submittedName>
        <fullName evidence="2">Uncharacterized protein</fullName>
    </submittedName>
</protein>
<reference evidence="2" key="1">
    <citation type="submission" date="2019-08" db="EMBL/GenBank/DDBJ databases">
        <authorList>
            <person name="Kucharzyk K."/>
            <person name="Murdoch R.W."/>
            <person name="Higgins S."/>
            <person name="Loffler F."/>
        </authorList>
    </citation>
    <scope>NUCLEOTIDE SEQUENCE</scope>
</reference>
<evidence type="ECO:0000313" key="2">
    <source>
        <dbReference type="EMBL" id="MPM97726.1"/>
    </source>
</evidence>
<proteinExistence type="predicted"/>
<accession>A0A645E7Z7</accession>
<sequence length="79" mass="8838">MQPIVDRQFQRHQHRVPVAGVVGAKERAALGKAVHPLYGNRVKDPRNEAHQIVDKHKKAVQRLHSISSPTTCKSTARLS</sequence>
<name>A0A645E7Z7_9ZZZZ</name>
<feature type="region of interest" description="Disordered" evidence="1">
    <location>
        <begin position="60"/>
        <end position="79"/>
    </location>
</feature>
<comment type="caution">
    <text evidence="2">The sequence shown here is derived from an EMBL/GenBank/DDBJ whole genome shotgun (WGS) entry which is preliminary data.</text>
</comment>
<feature type="compositionally biased region" description="Polar residues" evidence="1">
    <location>
        <begin position="64"/>
        <end position="79"/>
    </location>
</feature>
<gene>
    <name evidence="2" type="ORF">SDC9_144903</name>
</gene>